<evidence type="ECO:0008006" key="3">
    <source>
        <dbReference type="Google" id="ProtNLM"/>
    </source>
</evidence>
<dbReference type="OrthoDB" id="7255276at2759"/>
<dbReference type="InterPro" id="IPR000618">
    <property type="entry name" value="Insect_cuticle"/>
</dbReference>
<evidence type="ECO:0000313" key="2">
    <source>
        <dbReference type="EMBL" id="JAN48153.1"/>
    </source>
</evidence>
<organism evidence="2">
    <name type="scientific">Daphnia magna</name>
    <dbReference type="NCBI Taxonomy" id="35525"/>
    <lineage>
        <taxon>Eukaryota</taxon>
        <taxon>Metazoa</taxon>
        <taxon>Ecdysozoa</taxon>
        <taxon>Arthropoda</taxon>
        <taxon>Crustacea</taxon>
        <taxon>Branchiopoda</taxon>
        <taxon>Diplostraca</taxon>
        <taxon>Cladocera</taxon>
        <taxon>Anomopoda</taxon>
        <taxon>Daphniidae</taxon>
        <taxon>Daphnia</taxon>
    </lineage>
</organism>
<dbReference type="EMBL" id="GDIQ01046584">
    <property type="protein sequence ID" value="JAN48153.1"/>
    <property type="molecule type" value="Transcribed_RNA"/>
</dbReference>
<accession>A0A0P6FNT1</accession>
<name>A0A0P6FNT1_9CRUS</name>
<evidence type="ECO:0000256" key="1">
    <source>
        <dbReference type="PROSITE-ProRule" id="PRU00497"/>
    </source>
</evidence>
<dbReference type="Pfam" id="PF00379">
    <property type="entry name" value="Chitin_bind_4"/>
    <property type="match status" value="1"/>
</dbReference>
<dbReference type="EMBL" id="GDIQ01048137">
    <property type="protein sequence ID" value="JAN46600.1"/>
    <property type="molecule type" value="Transcribed_RNA"/>
</dbReference>
<keyword evidence="1" id="KW-0193">Cuticle</keyword>
<dbReference type="AlphaFoldDB" id="A0A0P6FNT1"/>
<sequence>MLNELGQFVFAPCYLGIRMNIILMLISAVAMVASAPTETKDAVINVEGPDGRHEQTGEPGKAVAGYFTSKDENGVEHKTTYEASEQGFRAKGSHLPVSPIDSFARLPTTLPVLYPTSAFPIYGFRYVPQNYFPFAYPIYPQGKYLEGGDSLSYGNVGFKTGENELPLSGEEILALAQDAQIPITAEEIAALTVRGPLTPMLMPFILSNKMSMLMMMLANRILMG</sequence>
<proteinExistence type="predicted"/>
<reference evidence="2" key="1">
    <citation type="submission" date="2015-10" db="EMBL/GenBank/DDBJ databases">
        <title>EvidentialGene: Evidence-directed Construction of Complete mRNA Transcriptomes without Genomes.</title>
        <authorList>
            <person name="Gilbert D.G."/>
        </authorList>
    </citation>
    <scope>NUCLEOTIDE SEQUENCE</scope>
</reference>
<dbReference type="PROSITE" id="PS51155">
    <property type="entry name" value="CHIT_BIND_RR_2"/>
    <property type="match status" value="1"/>
</dbReference>
<protein>
    <recommendedName>
        <fullName evidence="3">Cuticular protein</fullName>
    </recommendedName>
</protein>
<dbReference type="GO" id="GO:0042302">
    <property type="term" value="F:structural constituent of cuticle"/>
    <property type="evidence" value="ECO:0007669"/>
    <property type="project" value="UniProtKB-UniRule"/>
</dbReference>